<dbReference type="CDD" id="cd00808">
    <property type="entry name" value="GluRS_core"/>
    <property type="match status" value="1"/>
</dbReference>
<dbReference type="SUPFAM" id="SSF48163">
    <property type="entry name" value="An anticodon-binding domain of class I aminoacyl-tRNA synthetases"/>
    <property type="match status" value="1"/>
</dbReference>
<protein>
    <recommendedName>
        <fullName evidence="11">Glutamate--tRNA ligase</fullName>
        <ecNumber evidence="11">6.1.1.17</ecNumber>
    </recommendedName>
    <alternativeName>
        <fullName evidence="11">Glutamyl-tRNA synthetase</fullName>
        <shortName evidence="11">GluRS</shortName>
    </alternativeName>
</protein>
<dbReference type="InterPro" id="IPR033910">
    <property type="entry name" value="GluRS_core"/>
</dbReference>
<evidence type="ECO:0000313" key="15">
    <source>
        <dbReference type="Proteomes" id="UP000063781"/>
    </source>
</evidence>
<evidence type="ECO:0000256" key="5">
    <source>
        <dbReference type="ARBA" id="ARBA00022598"/>
    </source>
</evidence>
<feature type="binding site" evidence="11">
    <location>
        <position position="108"/>
    </location>
    <ligand>
        <name>Zn(2+)</name>
        <dbReference type="ChEBI" id="CHEBI:29105"/>
    </ligand>
</feature>
<dbReference type="NCBIfam" id="TIGR00464">
    <property type="entry name" value="gltX_bact"/>
    <property type="match status" value="1"/>
</dbReference>
<dbReference type="PANTHER" id="PTHR43311:SF2">
    <property type="entry name" value="GLUTAMATE--TRNA LIGASE, MITOCHONDRIAL-RELATED"/>
    <property type="match status" value="1"/>
</dbReference>
<evidence type="ECO:0000256" key="8">
    <source>
        <dbReference type="ARBA" id="ARBA00022917"/>
    </source>
</evidence>
<dbReference type="EMBL" id="CP013213">
    <property type="protein sequence ID" value="AMC94529.1"/>
    <property type="molecule type" value="Genomic_DNA"/>
</dbReference>
<dbReference type="GO" id="GO:0006424">
    <property type="term" value="P:glutamyl-tRNA aminoacylation"/>
    <property type="evidence" value="ECO:0007669"/>
    <property type="project" value="UniProtKB-UniRule"/>
</dbReference>
<dbReference type="AlphaFoldDB" id="A0A0X8H288"/>
<evidence type="ECO:0000256" key="3">
    <source>
        <dbReference type="ARBA" id="ARBA00011245"/>
    </source>
</evidence>
<dbReference type="InterPro" id="IPR014729">
    <property type="entry name" value="Rossmann-like_a/b/a_fold"/>
</dbReference>
<feature type="binding site" evidence="11">
    <location>
        <position position="110"/>
    </location>
    <ligand>
        <name>Zn(2+)</name>
        <dbReference type="ChEBI" id="CHEBI:29105"/>
    </ligand>
</feature>
<evidence type="ECO:0000259" key="13">
    <source>
        <dbReference type="Pfam" id="PF19269"/>
    </source>
</evidence>
<organism evidence="14 15">
    <name type="scientific">Erysipelothrix larvae</name>
    <dbReference type="NCBI Taxonomy" id="1514105"/>
    <lineage>
        <taxon>Bacteria</taxon>
        <taxon>Bacillati</taxon>
        <taxon>Bacillota</taxon>
        <taxon>Erysipelotrichia</taxon>
        <taxon>Erysipelotrichales</taxon>
        <taxon>Erysipelotrichaceae</taxon>
        <taxon>Erysipelothrix</taxon>
    </lineage>
</organism>
<dbReference type="InterPro" id="IPR004527">
    <property type="entry name" value="Glu-tRNA-ligase_bac/mito"/>
</dbReference>
<keyword evidence="7 11" id="KW-0067">ATP-binding</keyword>
<comment type="subcellular location">
    <subcellularLocation>
        <location evidence="1 11">Cytoplasm</location>
    </subcellularLocation>
</comment>
<feature type="domain" description="Aminoacyl-tRNA synthetase class I anticodon-binding" evidence="13">
    <location>
        <begin position="346"/>
        <end position="476"/>
    </location>
</feature>
<feature type="short sequence motif" description="'HIGH' region" evidence="11">
    <location>
        <begin position="10"/>
        <end position="20"/>
    </location>
</feature>
<evidence type="ECO:0000256" key="4">
    <source>
        <dbReference type="ARBA" id="ARBA00022490"/>
    </source>
</evidence>
<keyword evidence="6 11" id="KW-0547">Nucleotide-binding</keyword>
<gene>
    <name evidence="11" type="primary">gltX</name>
    <name evidence="14" type="ORF">AOC36_11265</name>
</gene>
<dbReference type="GO" id="GO:0005524">
    <property type="term" value="F:ATP binding"/>
    <property type="evidence" value="ECO:0007669"/>
    <property type="project" value="UniProtKB-UniRule"/>
</dbReference>
<keyword evidence="4 11" id="KW-0963">Cytoplasm</keyword>
<dbReference type="InterPro" id="IPR049940">
    <property type="entry name" value="GluQ/Sye"/>
</dbReference>
<dbReference type="KEGG" id="erl:AOC36_11265"/>
<comment type="function">
    <text evidence="11">Catalyzes the attachment of glutamate to tRNA(Glu) in a two-step reaction: glutamate is first activated by ATP to form Glu-AMP and then transferred to the acceptor end of tRNA(Glu).</text>
</comment>
<dbReference type="InterPro" id="IPR020058">
    <property type="entry name" value="Glu/Gln-tRNA-synth_Ib_cat-dom"/>
</dbReference>
<dbReference type="EC" id="6.1.1.17" evidence="11"/>
<keyword evidence="8 11" id="KW-0648">Protein biosynthesis</keyword>
<dbReference type="RefSeq" id="WP_067634369.1">
    <property type="nucleotide sequence ID" value="NZ_CP013213.1"/>
</dbReference>
<dbReference type="InterPro" id="IPR000924">
    <property type="entry name" value="Glu/Gln-tRNA-synth"/>
</dbReference>
<feature type="binding site" evidence="11">
    <location>
        <position position="256"/>
    </location>
    <ligand>
        <name>ATP</name>
        <dbReference type="ChEBI" id="CHEBI:30616"/>
    </ligand>
</feature>
<evidence type="ECO:0000259" key="12">
    <source>
        <dbReference type="Pfam" id="PF00749"/>
    </source>
</evidence>
<feature type="domain" description="Glutamyl/glutaminyl-tRNA synthetase class Ib catalytic" evidence="12">
    <location>
        <begin position="4"/>
        <end position="324"/>
    </location>
</feature>
<comment type="similarity">
    <text evidence="2 11">Belongs to the class-I aminoacyl-tRNA synthetase family. Glutamate--tRNA ligase type 1 subfamily.</text>
</comment>
<dbReference type="HAMAP" id="MF_00022">
    <property type="entry name" value="Glu_tRNA_synth_type1"/>
    <property type="match status" value="1"/>
</dbReference>
<keyword evidence="11" id="KW-0862">Zinc</keyword>
<dbReference type="PANTHER" id="PTHR43311">
    <property type="entry name" value="GLUTAMATE--TRNA LIGASE"/>
    <property type="match status" value="1"/>
</dbReference>
<dbReference type="GO" id="GO:0005829">
    <property type="term" value="C:cytosol"/>
    <property type="evidence" value="ECO:0007669"/>
    <property type="project" value="TreeGrafter"/>
</dbReference>
<dbReference type="GO" id="GO:0008270">
    <property type="term" value="F:zinc ion binding"/>
    <property type="evidence" value="ECO:0007669"/>
    <property type="project" value="UniProtKB-UniRule"/>
</dbReference>
<keyword evidence="5 11" id="KW-0436">Ligase</keyword>
<dbReference type="InterPro" id="IPR045462">
    <property type="entry name" value="aa-tRNA-synth_I_cd-bd"/>
</dbReference>
<dbReference type="OrthoDB" id="9807503at2"/>
<dbReference type="Proteomes" id="UP000063781">
    <property type="component" value="Chromosome"/>
</dbReference>
<dbReference type="SUPFAM" id="SSF52374">
    <property type="entry name" value="Nucleotidylyl transferase"/>
    <property type="match status" value="1"/>
</dbReference>
<dbReference type="InterPro" id="IPR008925">
    <property type="entry name" value="aa_tRNA-synth_I_cd-bd_sf"/>
</dbReference>
<comment type="cofactor">
    <cofactor evidence="11">
        <name>Zn(2+)</name>
        <dbReference type="ChEBI" id="CHEBI:29105"/>
    </cofactor>
    <text evidence="11">Binds 1 zinc ion per subunit.</text>
</comment>
<sequence length="481" mass="55957">MKRVRVRYAPSPTGFLHIGNARTALFDYLIAKHYDGDFVLRIEDTDIERNVEGGEASQTHYLKWLGIEPDESPDKPNPKYAPYRQMERLDLYREYTEKLIEMGHAYKCYCTPEELEKDYQEQKAKGYTSTRYNRHCLHLDEETKQRYEQEGKTYSVRLKVPENKTYSFDDMVRGTVSFETKDIGDWVIMKSNGIPTYNFAVVIDDHLMEISHVFRGEEHISNTPKQLMLFDMFGWEPPIYGHMTLIVNENGKKLSKRDNSVMQYISQYDEQGYLPHAMFNFMSLLGWSPEGEQELFTKEGLVEHFSEKRLSKAPSMFDVQKLTWMNHQYMKSLDDASWLAFVRPHAEKAVDLSQKDEAWIHTCLLLFKEQCQYGAEIGALITMFFEEPELTDEAKDVLSWETTPEIAKAFLNHFPSEWNPEALKEAFNAAKKDSGLKGKPLFMGLRVCGTHQTHGPDLMSSLYLVGEHTVKERLESYVNSL</sequence>
<comment type="subunit">
    <text evidence="3 11">Monomer.</text>
</comment>
<evidence type="ECO:0000256" key="2">
    <source>
        <dbReference type="ARBA" id="ARBA00007894"/>
    </source>
</evidence>
<evidence type="ECO:0000256" key="6">
    <source>
        <dbReference type="ARBA" id="ARBA00022741"/>
    </source>
</evidence>
<feature type="binding site" evidence="11">
    <location>
        <position position="138"/>
    </location>
    <ligand>
        <name>Zn(2+)</name>
        <dbReference type="ChEBI" id="CHEBI:29105"/>
    </ligand>
</feature>
<accession>A0A0X8H288</accession>
<evidence type="ECO:0000313" key="14">
    <source>
        <dbReference type="EMBL" id="AMC94529.1"/>
    </source>
</evidence>
<evidence type="ECO:0000256" key="1">
    <source>
        <dbReference type="ARBA" id="ARBA00004496"/>
    </source>
</evidence>
<evidence type="ECO:0000256" key="9">
    <source>
        <dbReference type="ARBA" id="ARBA00023146"/>
    </source>
</evidence>
<dbReference type="FunFam" id="3.40.50.620:FF:000007">
    <property type="entry name" value="Glutamate--tRNA ligase"/>
    <property type="match status" value="1"/>
</dbReference>
<feature type="short sequence motif" description="'KMSKS' region" evidence="11">
    <location>
        <begin position="253"/>
        <end position="257"/>
    </location>
</feature>
<name>A0A0X8H288_9FIRM</name>
<reference evidence="14 15" key="1">
    <citation type="submission" date="2015-10" db="EMBL/GenBank/DDBJ databases">
        <title>Erysipelothrix larvae sp. LV19 isolated from the larval gut of the rhinoceros beetle, Trypoxylus dichotomus.</title>
        <authorList>
            <person name="Lim S."/>
            <person name="Kim B.-C."/>
        </authorList>
    </citation>
    <scope>NUCLEOTIDE SEQUENCE [LARGE SCALE GENOMIC DNA]</scope>
    <source>
        <strain evidence="14 15">LV19</strain>
    </source>
</reference>
<dbReference type="PROSITE" id="PS00178">
    <property type="entry name" value="AA_TRNA_LIGASE_I"/>
    <property type="match status" value="1"/>
</dbReference>
<evidence type="ECO:0000256" key="11">
    <source>
        <dbReference type="HAMAP-Rule" id="MF_00022"/>
    </source>
</evidence>
<keyword evidence="9 11" id="KW-0030">Aminoacyl-tRNA synthetase</keyword>
<dbReference type="InterPro" id="IPR020751">
    <property type="entry name" value="aa-tRNA-synth_I_codon-bd_sub2"/>
</dbReference>
<dbReference type="Gene3D" id="3.40.50.620">
    <property type="entry name" value="HUPs"/>
    <property type="match status" value="1"/>
</dbReference>
<dbReference type="STRING" id="1514105.AOC36_11265"/>
<dbReference type="GO" id="GO:0004818">
    <property type="term" value="F:glutamate-tRNA ligase activity"/>
    <property type="evidence" value="ECO:0007669"/>
    <property type="project" value="UniProtKB-UniRule"/>
</dbReference>
<dbReference type="Gene3D" id="1.10.10.350">
    <property type="match status" value="1"/>
</dbReference>
<keyword evidence="15" id="KW-1185">Reference proteome</keyword>
<keyword evidence="11" id="KW-0479">Metal-binding</keyword>
<evidence type="ECO:0000256" key="7">
    <source>
        <dbReference type="ARBA" id="ARBA00022840"/>
    </source>
</evidence>
<proteinExistence type="inferred from homology"/>
<dbReference type="InterPro" id="IPR001412">
    <property type="entry name" value="aa-tRNA-synth_I_CS"/>
</dbReference>
<dbReference type="Pfam" id="PF00749">
    <property type="entry name" value="tRNA-synt_1c"/>
    <property type="match status" value="1"/>
</dbReference>
<dbReference type="Pfam" id="PF19269">
    <property type="entry name" value="Anticodon_2"/>
    <property type="match status" value="1"/>
</dbReference>
<dbReference type="PRINTS" id="PR00987">
    <property type="entry name" value="TRNASYNTHGLU"/>
</dbReference>
<comment type="catalytic activity">
    <reaction evidence="10 11">
        <text>tRNA(Glu) + L-glutamate + ATP = L-glutamyl-tRNA(Glu) + AMP + diphosphate</text>
        <dbReference type="Rhea" id="RHEA:23540"/>
        <dbReference type="Rhea" id="RHEA-COMP:9663"/>
        <dbReference type="Rhea" id="RHEA-COMP:9680"/>
        <dbReference type="ChEBI" id="CHEBI:29985"/>
        <dbReference type="ChEBI" id="CHEBI:30616"/>
        <dbReference type="ChEBI" id="CHEBI:33019"/>
        <dbReference type="ChEBI" id="CHEBI:78442"/>
        <dbReference type="ChEBI" id="CHEBI:78520"/>
        <dbReference type="ChEBI" id="CHEBI:456215"/>
        <dbReference type="EC" id="6.1.1.17"/>
    </reaction>
</comment>
<feature type="binding site" evidence="11">
    <location>
        <position position="136"/>
    </location>
    <ligand>
        <name>Zn(2+)</name>
        <dbReference type="ChEBI" id="CHEBI:29105"/>
    </ligand>
</feature>
<evidence type="ECO:0000256" key="10">
    <source>
        <dbReference type="ARBA" id="ARBA00048351"/>
    </source>
</evidence>
<dbReference type="GO" id="GO:0000049">
    <property type="term" value="F:tRNA binding"/>
    <property type="evidence" value="ECO:0007669"/>
    <property type="project" value="InterPro"/>
</dbReference>